<protein>
    <submittedName>
        <fullName evidence="6">Ubiquinone biosynthesis O-methyltransferase</fullName>
    </submittedName>
</protein>
<dbReference type="Pfam" id="PF08241">
    <property type="entry name" value="Methyltransf_11"/>
    <property type="match status" value="1"/>
</dbReference>
<dbReference type="GO" id="GO:0032259">
    <property type="term" value="P:methylation"/>
    <property type="evidence" value="ECO:0007669"/>
    <property type="project" value="UniProtKB-KW"/>
</dbReference>
<sequence>MAMQGTLLDFIIGWLMIPWRILQEAYWLYCPPEAHDEGEHISTPADSANGTIDQRELRHWIHLSQRWWDPEGDFALLRGFNTCRIPMIVKTYRDLIAGEDATMVDGALPLTGARIIDVGCGAGFVAEPLAEYGADVTAVDMVPEIIEVARTHWTDLHGDAKGPEYLCASVETLAQQREGQFDMLLCLEVLDHVGNMPEFLRHCCKFVRPGGCAIFTTFNQTVAAGLLGIIGAEHILRIVPMHTHHLYRFIKPAVVTNILTEEGFRTLKVSGCFPVNPLARRPKWMDIPYTGVTYALVAVKNESSPSVMK</sequence>
<comment type="caution">
    <text evidence="6">The sequence shown here is derived from an EMBL/GenBank/DDBJ whole genome shotgun (WGS) entry which is preliminary data.</text>
</comment>
<dbReference type="PANTHER" id="PTHR43464:SF19">
    <property type="entry name" value="UBIQUINONE BIOSYNTHESIS O-METHYLTRANSFERASE, MITOCHONDRIAL"/>
    <property type="match status" value="1"/>
</dbReference>
<dbReference type="GO" id="GO:0061542">
    <property type="term" value="F:3-demethylubiquinol 3-O-methyltransferase activity"/>
    <property type="evidence" value="ECO:0007669"/>
    <property type="project" value="InterPro"/>
</dbReference>
<proteinExistence type="predicted"/>
<dbReference type="Proteomes" id="UP000192578">
    <property type="component" value="Unassembled WGS sequence"/>
</dbReference>
<dbReference type="CDD" id="cd02440">
    <property type="entry name" value="AdoMet_MTases"/>
    <property type="match status" value="1"/>
</dbReference>
<keyword evidence="2" id="KW-0808">Transferase</keyword>
<dbReference type="PANTHER" id="PTHR43464">
    <property type="entry name" value="METHYLTRANSFERASE"/>
    <property type="match status" value="1"/>
</dbReference>
<organism evidence="6 7">
    <name type="scientific">Hypsibius exemplaris</name>
    <name type="common">Freshwater tardigrade</name>
    <dbReference type="NCBI Taxonomy" id="2072580"/>
    <lineage>
        <taxon>Eukaryota</taxon>
        <taxon>Metazoa</taxon>
        <taxon>Ecdysozoa</taxon>
        <taxon>Tardigrada</taxon>
        <taxon>Eutardigrada</taxon>
        <taxon>Parachela</taxon>
        <taxon>Hypsibioidea</taxon>
        <taxon>Hypsibiidae</taxon>
        <taxon>Hypsibius</taxon>
    </lineage>
</organism>
<dbReference type="NCBIfam" id="TIGR01983">
    <property type="entry name" value="UbiG"/>
    <property type="match status" value="1"/>
</dbReference>
<dbReference type="InterPro" id="IPR029063">
    <property type="entry name" value="SAM-dependent_MTases_sf"/>
</dbReference>
<dbReference type="GO" id="GO:0010420">
    <property type="term" value="F:polyprenyldihydroxybenzoate methyltransferase activity"/>
    <property type="evidence" value="ECO:0007669"/>
    <property type="project" value="InterPro"/>
</dbReference>
<evidence type="ECO:0000256" key="3">
    <source>
        <dbReference type="ARBA" id="ARBA00022688"/>
    </source>
</evidence>
<keyword evidence="4" id="KW-0949">S-adenosyl-L-methionine</keyword>
<dbReference type="InterPro" id="IPR010233">
    <property type="entry name" value="UbiG_MeTrfase"/>
</dbReference>
<evidence type="ECO:0000256" key="4">
    <source>
        <dbReference type="ARBA" id="ARBA00022691"/>
    </source>
</evidence>
<evidence type="ECO:0000256" key="2">
    <source>
        <dbReference type="ARBA" id="ARBA00022679"/>
    </source>
</evidence>
<dbReference type="AlphaFoldDB" id="A0A1W0WX76"/>
<dbReference type="OrthoDB" id="3265906at2759"/>
<dbReference type="EMBL" id="MTYJ01000035">
    <property type="protein sequence ID" value="OQV19807.1"/>
    <property type="molecule type" value="Genomic_DNA"/>
</dbReference>
<evidence type="ECO:0000259" key="5">
    <source>
        <dbReference type="Pfam" id="PF08241"/>
    </source>
</evidence>
<evidence type="ECO:0000313" key="7">
    <source>
        <dbReference type="Proteomes" id="UP000192578"/>
    </source>
</evidence>
<keyword evidence="1" id="KW-0489">Methyltransferase</keyword>
<name>A0A1W0WX76_HYPEX</name>
<dbReference type="InterPro" id="IPR013216">
    <property type="entry name" value="Methyltransf_11"/>
</dbReference>
<dbReference type="SUPFAM" id="SSF53335">
    <property type="entry name" value="S-adenosyl-L-methionine-dependent methyltransferases"/>
    <property type="match status" value="1"/>
</dbReference>
<accession>A0A1W0WX76</accession>
<evidence type="ECO:0000256" key="1">
    <source>
        <dbReference type="ARBA" id="ARBA00022603"/>
    </source>
</evidence>
<dbReference type="Gene3D" id="3.40.50.150">
    <property type="entry name" value="Vaccinia Virus protein VP39"/>
    <property type="match status" value="1"/>
</dbReference>
<keyword evidence="6" id="KW-0830">Ubiquinone</keyword>
<keyword evidence="3" id="KW-0831">Ubiquinone biosynthesis</keyword>
<gene>
    <name evidence="6" type="ORF">BV898_06079</name>
</gene>
<feature type="domain" description="Methyltransferase type 11" evidence="5">
    <location>
        <begin position="116"/>
        <end position="215"/>
    </location>
</feature>
<reference evidence="7" key="1">
    <citation type="submission" date="2017-01" db="EMBL/GenBank/DDBJ databases">
        <title>Comparative genomics of anhydrobiosis in the tardigrade Hypsibius dujardini.</title>
        <authorList>
            <person name="Yoshida Y."/>
            <person name="Koutsovoulos G."/>
            <person name="Laetsch D."/>
            <person name="Stevens L."/>
            <person name="Kumar S."/>
            <person name="Horikawa D."/>
            <person name="Ishino K."/>
            <person name="Komine S."/>
            <person name="Tomita M."/>
            <person name="Blaxter M."/>
            <person name="Arakawa K."/>
        </authorList>
    </citation>
    <scope>NUCLEOTIDE SEQUENCE [LARGE SCALE GENOMIC DNA]</scope>
    <source>
        <strain evidence="7">Z151</strain>
    </source>
</reference>
<keyword evidence="7" id="KW-1185">Reference proteome</keyword>
<evidence type="ECO:0000313" key="6">
    <source>
        <dbReference type="EMBL" id="OQV19807.1"/>
    </source>
</evidence>